<dbReference type="Proteomes" id="UP001195483">
    <property type="component" value="Unassembled WGS sequence"/>
</dbReference>
<feature type="coiled-coil region" evidence="6">
    <location>
        <begin position="236"/>
        <end position="281"/>
    </location>
</feature>
<keyword evidence="1" id="KW-0597">Phosphoprotein</keyword>
<dbReference type="InterPro" id="IPR027370">
    <property type="entry name" value="Znf-RING_euk"/>
</dbReference>
<evidence type="ECO:0000256" key="6">
    <source>
        <dbReference type="SAM" id="Coils"/>
    </source>
</evidence>
<dbReference type="InterPro" id="IPR013083">
    <property type="entry name" value="Znf_RING/FYVE/PHD"/>
</dbReference>
<evidence type="ECO:0000256" key="3">
    <source>
        <dbReference type="ARBA" id="ARBA00022771"/>
    </source>
</evidence>
<feature type="domain" description="B box-type" evidence="8">
    <location>
        <begin position="101"/>
        <end position="149"/>
    </location>
</feature>
<dbReference type="SUPFAM" id="SSF101898">
    <property type="entry name" value="NHL repeat"/>
    <property type="match status" value="1"/>
</dbReference>
<protein>
    <submittedName>
        <fullName evidence="9">Uncharacterized protein</fullName>
    </submittedName>
</protein>
<dbReference type="PROSITE" id="PS50089">
    <property type="entry name" value="ZF_RING_2"/>
    <property type="match status" value="1"/>
</dbReference>
<dbReference type="Gene3D" id="3.30.40.10">
    <property type="entry name" value="Zinc/RING finger domain, C3HC4 (zinc finger)"/>
    <property type="match status" value="1"/>
</dbReference>
<evidence type="ECO:0000256" key="5">
    <source>
        <dbReference type="PROSITE-ProRule" id="PRU00024"/>
    </source>
</evidence>
<dbReference type="InterPro" id="IPR047153">
    <property type="entry name" value="TRIM45/56/19-like"/>
</dbReference>
<reference evidence="9" key="2">
    <citation type="journal article" date="2021" name="Genome Biol. Evol.">
        <title>Developing a high-quality reference genome for a parasitic bivalve with doubly uniparental inheritance (Bivalvia: Unionida).</title>
        <authorList>
            <person name="Smith C.H."/>
        </authorList>
    </citation>
    <scope>NUCLEOTIDE SEQUENCE</scope>
    <source>
        <strain evidence="9">CHS0354</strain>
        <tissue evidence="9">Mantle</tissue>
    </source>
</reference>
<evidence type="ECO:0000259" key="8">
    <source>
        <dbReference type="PROSITE" id="PS50119"/>
    </source>
</evidence>
<dbReference type="Pfam" id="PF13445">
    <property type="entry name" value="zf-RING_UBOX"/>
    <property type="match status" value="1"/>
</dbReference>
<dbReference type="Gene3D" id="3.30.160.60">
    <property type="entry name" value="Classic Zinc Finger"/>
    <property type="match status" value="1"/>
</dbReference>
<keyword evidence="4" id="KW-0862">Zinc</keyword>
<evidence type="ECO:0000313" key="10">
    <source>
        <dbReference type="Proteomes" id="UP001195483"/>
    </source>
</evidence>
<keyword evidence="10" id="KW-1185">Reference proteome</keyword>
<feature type="domain" description="RING-type" evidence="7">
    <location>
        <begin position="17"/>
        <end position="64"/>
    </location>
</feature>
<dbReference type="PANTHER" id="PTHR25462">
    <property type="entry name" value="BONUS, ISOFORM C-RELATED"/>
    <property type="match status" value="1"/>
</dbReference>
<dbReference type="InterPro" id="IPR001841">
    <property type="entry name" value="Znf_RING"/>
</dbReference>
<name>A0AAE0VG72_9BIVA</name>
<organism evidence="9 10">
    <name type="scientific">Potamilus streckersoni</name>
    <dbReference type="NCBI Taxonomy" id="2493646"/>
    <lineage>
        <taxon>Eukaryota</taxon>
        <taxon>Metazoa</taxon>
        <taxon>Spiralia</taxon>
        <taxon>Lophotrochozoa</taxon>
        <taxon>Mollusca</taxon>
        <taxon>Bivalvia</taxon>
        <taxon>Autobranchia</taxon>
        <taxon>Heteroconchia</taxon>
        <taxon>Palaeoheterodonta</taxon>
        <taxon>Unionida</taxon>
        <taxon>Unionoidea</taxon>
        <taxon>Unionidae</taxon>
        <taxon>Ambleminae</taxon>
        <taxon>Lampsilini</taxon>
        <taxon>Potamilus</taxon>
    </lineage>
</organism>
<dbReference type="PROSITE" id="PS50119">
    <property type="entry name" value="ZF_BBOX"/>
    <property type="match status" value="2"/>
</dbReference>
<proteinExistence type="predicted"/>
<dbReference type="InterPro" id="IPR000315">
    <property type="entry name" value="Znf_B-box"/>
</dbReference>
<reference evidence="9" key="3">
    <citation type="submission" date="2023-05" db="EMBL/GenBank/DDBJ databases">
        <authorList>
            <person name="Smith C.H."/>
        </authorList>
    </citation>
    <scope>NUCLEOTIDE SEQUENCE</scope>
    <source>
        <strain evidence="9">CHS0354</strain>
        <tissue evidence="9">Mantle</tissue>
    </source>
</reference>
<dbReference type="PANTHER" id="PTHR25462:SF296">
    <property type="entry name" value="MEIOTIC P26, ISOFORM F"/>
    <property type="match status" value="1"/>
</dbReference>
<reference evidence="9" key="1">
    <citation type="journal article" date="2021" name="Genome Biol. Evol.">
        <title>A High-Quality Reference Genome for a Parasitic Bivalve with Doubly Uniparental Inheritance (Bivalvia: Unionida).</title>
        <authorList>
            <person name="Smith C.H."/>
        </authorList>
    </citation>
    <scope>NUCLEOTIDE SEQUENCE</scope>
    <source>
        <strain evidence="9">CHS0354</strain>
    </source>
</reference>
<dbReference type="SUPFAM" id="SSF57850">
    <property type="entry name" value="RING/U-box"/>
    <property type="match status" value="1"/>
</dbReference>
<comment type="caution">
    <text evidence="9">The sequence shown here is derived from an EMBL/GenBank/DDBJ whole genome shotgun (WGS) entry which is preliminary data.</text>
</comment>
<dbReference type="AlphaFoldDB" id="A0AAE0VG72"/>
<dbReference type="SMART" id="SM00184">
    <property type="entry name" value="RING"/>
    <property type="match status" value="1"/>
</dbReference>
<evidence type="ECO:0000256" key="4">
    <source>
        <dbReference type="ARBA" id="ARBA00022833"/>
    </source>
</evidence>
<accession>A0AAE0VG72</accession>
<evidence type="ECO:0000256" key="1">
    <source>
        <dbReference type="ARBA" id="ARBA00022553"/>
    </source>
</evidence>
<evidence type="ECO:0000259" key="7">
    <source>
        <dbReference type="PROSITE" id="PS50089"/>
    </source>
</evidence>
<dbReference type="GO" id="GO:0008270">
    <property type="term" value="F:zinc ion binding"/>
    <property type="evidence" value="ECO:0007669"/>
    <property type="project" value="UniProtKB-KW"/>
</dbReference>
<dbReference type="InterPro" id="IPR011042">
    <property type="entry name" value="6-blade_b-propeller_TolB-like"/>
</dbReference>
<keyword evidence="6" id="KW-0175">Coiled coil</keyword>
<dbReference type="PROSITE" id="PS00518">
    <property type="entry name" value="ZF_RING_1"/>
    <property type="match status" value="1"/>
</dbReference>
<dbReference type="EMBL" id="JAEAOA010002192">
    <property type="protein sequence ID" value="KAK3577168.1"/>
    <property type="molecule type" value="Genomic_DNA"/>
</dbReference>
<dbReference type="Gene3D" id="2.120.10.30">
    <property type="entry name" value="TolB, C-terminal domain"/>
    <property type="match status" value="1"/>
</dbReference>
<feature type="domain" description="B box-type" evidence="8">
    <location>
        <begin position="163"/>
        <end position="205"/>
    </location>
</feature>
<gene>
    <name evidence="9" type="ORF">CHS0354_037506</name>
</gene>
<keyword evidence="3 5" id="KW-0863">Zinc-finger</keyword>
<dbReference type="InterPro" id="IPR017907">
    <property type="entry name" value="Znf_RING_CS"/>
</dbReference>
<keyword evidence="2" id="KW-0479">Metal-binding</keyword>
<sequence length="663" mass="75326">MTDANPTNIQYEGKPHCSICLCNFKIPRQLTCLHSFCQSCLEDYILSRAKKVNELKQFECPICRSVVVIPRKGKTSKICAALFPINSILQSIGGDESEEVNRPCDCCLSESVSAAASGFCMVCEEAMCTSCIKFHQKQKVSKEHSFVSIEELTNNPKNSIRFDKGFRCQEHEEEDLKFYCKDHKIACCASCCIVHHRNCDQVLDLRRDANNLLNDVKPLHILDEMKIIENLLMNFEKKNDANIANLESQVQEMTNKIKEIRKKLNDLLDALERNVKSEGRQLCKQEAIRKQEENHECQALFNAIRNSHVTLETVMKHGSDLQIFIVASRMDTQMKSYNEQVKEKFDETETVILDLEFDPQIQCFLAQSSDIGRLVCRKEREGFPMSRMDNPLKECQVEMMEGVMIFGPDGKGDGHTGVTYLRGDQVMLTDFMNKKVLLLNSSYQYIASATLPGSPRDICVVDDKEVVVSLTGMKTLQFLCVTNGFIKLTRTVHTRYACQGIAPGRRGDIVVSGNCNDNGKYYWSLINSKGVEETCYQFDCQCNLSMTYVAVNSSCTRVYITVMNANSLYCFNMDGRMMFQYSPDSLRYPVGVATDKNDYVYLVGHESQNIHQLTSDGTPLGIITNDIPYDVYAICFNNNGDKFLVTSISIKLEQKNLYLFRVK</sequence>
<evidence type="ECO:0000256" key="2">
    <source>
        <dbReference type="ARBA" id="ARBA00022723"/>
    </source>
</evidence>
<dbReference type="SUPFAM" id="SSF57845">
    <property type="entry name" value="B-box zinc-binding domain"/>
    <property type="match status" value="1"/>
</dbReference>
<evidence type="ECO:0000313" key="9">
    <source>
        <dbReference type="EMBL" id="KAK3577168.1"/>
    </source>
</evidence>